<feature type="region of interest" description="Disordered" evidence="1">
    <location>
        <begin position="278"/>
        <end position="302"/>
    </location>
</feature>
<dbReference type="PANTHER" id="PTHR47331">
    <property type="entry name" value="PHD-TYPE DOMAIN-CONTAINING PROTEIN"/>
    <property type="match status" value="1"/>
</dbReference>
<dbReference type="EMBL" id="CADCXU010001347">
    <property type="protein sequence ID" value="CAA9993924.1"/>
    <property type="molecule type" value="Genomic_DNA"/>
</dbReference>
<evidence type="ECO:0000256" key="1">
    <source>
        <dbReference type="SAM" id="MobiDB-lite"/>
    </source>
</evidence>
<dbReference type="AlphaFoldDB" id="A0A6H5FX22"/>
<keyword evidence="3" id="KW-1185">Reference proteome</keyword>
<dbReference type="Pfam" id="PF03564">
    <property type="entry name" value="DUF1759"/>
    <property type="match status" value="1"/>
</dbReference>
<sequence>MARCKELEGLRDRFTGYVEAILELNSQLPTANRVDCSPAVKAFDDVYFEIRATETSIKTRFEGNAVHTPEVKLPPLNVPVWSGQIETFPNWFSLFKSVVHCGPYSNRVKFSYLRSLVSGPPLALISHLDLSDQNYEVAFHAIESRYASRRILATHYANKLLDFKSFSSDTLNDLHNFLNVFDTSYRAYLNVNVPDHADFFVFQCALRCLPIGLRTLFERDNDTTEIPTFDQLMRFIRDQCRIKELMSTSTTPTSKTEKFCKITPHKFTQRAPTTLLVTPSTNNERSESSDQQNVSRSTQQRCPVCSNDHSLYKCPKYLSLSPGER</sequence>
<proteinExistence type="predicted"/>
<dbReference type="InterPro" id="IPR005312">
    <property type="entry name" value="DUF1759"/>
</dbReference>
<reference evidence="2 3" key="1">
    <citation type="submission" date="2020-02" db="EMBL/GenBank/DDBJ databases">
        <authorList>
            <person name="Ferguson B K."/>
        </authorList>
    </citation>
    <scope>NUCLEOTIDE SEQUENCE [LARGE SCALE GENOMIC DNA]</scope>
</reference>
<feature type="compositionally biased region" description="Polar residues" evidence="1">
    <location>
        <begin position="278"/>
        <end position="301"/>
    </location>
</feature>
<feature type="non-terminal residue" evidence="2">
    <location>
        <position position="325"/>
    </location>
</feature>
<evidence type="ECO:0000313" key="2">
    <source>
        <dbReference type="EMBL" id="CAA9993924.1"/>
    </source>
</evidence>
<dbReference type="OrthoDB" id="6618368at2759"/>
<accession>A0A6H5FX22</accession>
<organism evidence="2 3">
    <name type="scientific">Nesidiocoris tenuis</name>
    <dbReference type="NCBI Taxonomy" id="355587"/>
    <lineage>
        <taxon>Eukaryota</taxon>
        <taxon>Metazoa</taxon>
        <taxon>Ecdysozoa</taxon>
        <taxon>Arthropoda</taxon>
        <taxon>Hexapoda</taxon>
        <taxon>Insecta</taxon>
        <taxon>Pterygota</taxon>
        <taxon>Neoptera</taxon>
        <taxon>Paraneoptera</taxon>
        <taxon>Hemiptera</taxon>
        <taxon>Heteroptera</taxon>
        <taxon>Panheteroptera</taxon>
        <taxon>Cimicomorpha</taxon>
        <taxon>Miridae</taxon>
        <taxon>Dicyphina</taxon>
        <taxon>Nesidiocoris</taxon>
    </lineage>
</organism>
<protein>
    <submittedName>
        <fullName evidence="2">Uncharacterized protein</fullName>
    </submittedName>
</protein>
<name>A0A6H5FX22_9HEMI</name>
<gene>
    <name evidence="2" type="ORF">NTEN_LOCUS767</name>
</gene>
<dbReference type="PANTHER" id="PTHR47331:SF5">
    <property type="entry name" value="RIBONUCLEASE H"/>
    <property type="match status" value="1"/>
</dbReference>
<evidence type="ECO:0000313" key="3">
    <source>
        <dbReference type="Proteomes" id="UP000479000"/>
    </source>
</evidence>
<dbReference type="Proteomes" id="UP000479000">
    <property type="component" value="Unassembled WGS sequence"/>
</dbReference>